<proteinExistence type="predicted"/>
<dbReference type="eggNOG" id="COG0316">
    <property type="taxonomic scope" value="Bacteria"/>
</dbReference>
<dbReference type="Gene3D" id="2.60.300.12">
    <property type="entry name" value="HesB-like domain"/>
    <property type="match status" value="1"/>
</dbReference>
<dbReference type="HOGENOM" id="CLU_173345_0_0_11"/>
<dbReference type="EMBL" id="CP002666">
    <property type="protein sequence ID" value="AEE44956.1"/>
    <property type="molecule type" value="Genomic_DNA"/>
</dbReference>
<reference evidence="2 3" key="1">
    <citation type="submission" date="2011-04" db="EMBL/GenBank/DDBJ databases">
        <title>Complete sequence of Cellulomonas fimi ATCC 484.</title>
        <authorList>
            <consortium name="US DOE Joint Genome Institute"/>
            <person name="Lucas S."/>
            <person name="Han J."/>
            <person name="Lapidus A."/>
            <person name="Cheng J.-F."/>
            <person name="Goodwin L."/>
            <person name="Pitluck S."/>
            <person name="Peters L."/>
            <person name="Chertkov O."/>
            <person name="Detter J.C."/>
            <person name="Han C."/>
            <person name="Tapia R."/>
            <person name="Land M."/>
            <person name="Hauser L."/>
            <person name="Kyrpides N."/>
            <person name="Ivanova N."/>
            <person name="Ovchinnikova G."/>
            <person name="Pagani I."/>
            <person name="Mead D."/>
            <person name="Brumm P."/>
            <person name="Woyke T."/>
        </authorList>
    </citation>
    <scope>NUCLEOTIDE SEQUENCE [LARGE SCALE GENOMIC DNA]</scope>
    <source>
        <strain evidence="3">ATCC 484 / DSM 20113 / JCM 1341 / NBRC 15513 / NCIMB 8980 / NCTC 7547</strain>
    </source>
</reference>
<evidence type="ECO:0000313" key="2">
    <source>
        <dbReference type="EMBL" id="AEE44956.1"/>
    </source>
</evidence>
<dbReference type="InterPro" id="IPR035903">
    <property type="entry name" value="HesB-like_dom_sf"/>
</dbReference>
<evidence type="ECO:0000313" key="3">
    <source>
        <dbReference type="Proteomes" id="UP000008460"/>
    </source>
</evidence>
<feature type="region of interest" description="Disordered" evidence="1">
    <location>
        <begin position="72"/>
        <end position="91"/>
    </location>
</feature>
<sequence length="91" mass="9489">MLTMTENARTAVRTLTERAGLPDETGGLRIAEQEAGGFELALVAAPVPGDDVVAESGARVYVDPLTSQTLSDQRLDVEPTGAGSSFTLTPQ</sequence>
<keyword evidence="3" id="KW-1185">Reference proteome</keyword>
<gene>
    <name evidence="2" type="ordered locus">Celf_0816</name>
</gene>
<dbReference type="SUPFAM" id="SSF89360">
    <property type="entry name" value="HesB-like domain"/>
    <property type="match status" value="1"/>
</dbReference>
<feature type="compositionally biased region" description="Polar residues" evidence="1">
    <location>
        <begin position="82"/>
        <end position="91"/>
    </location>
</feature>
<accession>F4H034</accession>
<dbReference type="KEGG" id="cfi:Celf_0816"/>
<dbReference type="Proteomes" id="UP000008460">
    <property type="component" value="Chromosome"/>
</dbReference>
<evidence type="ECO:0000256" key="1">
    <source>
        <dbReference type="SAM" id="MobiDB-lite"/>
    </source>
</evidence>
<feature type="region of interest" description="Disordered" evidence="1">
    <location>
        <begin position="1"/>
        <end position="25"/>
    </location>
</feature>
<protein>
    <submittedName>
        <fullName evidence="2">HesB/YadR/YfhF-family protein</fullName>
    </submittedName>
</protein>
<dbReference type="AlphaFoldDB" id="F4H034"/>
<dbReference type="STRING" id="590998.Celf_0816"/>
<organism evidence="2 3">
    <name type="scientific">Cellulomonas fimi (strain ATCC 484 / DSM 20113 / JCM 1341 / CCUG 24087 / LMG 16345 / NBRC 15513 / NCIMB 8980 / NCTC 7547 / NRS-133)</name>
    <dbReference type="NCBI Taxonomy" id="590998"/>
    <lineage>
        <taxon>Bacteria</taxon>
        <taxon>Bacillati</taxon>
        <taxon>Actinomycetota</taxon>
        <taxon>Actinomycetes</taxon>
        <taxon>Micrococcales</taxon>
        <taxon>Cellulomonadaceae</taxon>
        <taxon>Cellulomonas</taxon>
    </lineage>
</organism>
<name>F4H034_CELFA</name>